<dbReference type="EMBL" id="BLRU01000238">
    <property type="protein sequence ID" value="GFP20077.1"/>
    <property type="molecule type" value="Genomic_DNA"/>
</dbReference>
<organism evidence="1 2">
    <name type="scientific">Candidatus Hakubella thermalkaliphila</name>
    <dbReference type="NCBI Taxonomy" id="2754717"/>
    <lineage>
        <taxon>Bacteria</taxon>
        <taxon>Bacillati</taxon>
        <taxon>Actinomycetota</taxon>
        <taxon>Actinomycetota incertae sedis</taxon>
        <taxon>Candidatus Hakubellales</taxon>
        <taxon>Candidatus Hakubellaceae</taxon>
        <taxon>Candidatus Hakubella</taxon>
    </lineage>
</organism>
<evidence type="ECO:0000313" key="1">
    <source>
        <dbReference type="EMBL" id="GFP20077.1"/>
    </source>
</evidence>
<comment type="caution">
    <text evidence="1">The sequence shown here is derived from an EMBL/GenBank/DDBJ whole genome shotgun (WGS) entry which is preliminary data.</text>
</comment>
<accession>A0A6V8NJ44</accession>
<sequence>MSSPEQFLAIDVGAGTQDILLYEKGKPPENCLKRVVPSRTITVARRIREATEAKVPIFLKGNLMGGGACVEAITGHLRAGLEAYATPLAAKTIRDNPAEVLEIGVKIGEAGAEEAVPIDLRDIDLPCLRQALSLFDVPLPERFAIAVQHHVSVGDREVVSRIGGQVTVRSGYSDKIKKEPPREGGVDNAPMSSVSIDLFIGKTALAQSV</sequence>
<dbReference type="InterPro" id="IPR014846">
    <property type="entry name" value="DUF1786_pyruvate_format-lyase"/>
</dbReference>
<evidence type="ECO:0000313" key="2">
    <source>
        <dbReference type="Proteomes" id="UP000574717"/>
    </source>
</evidence>
<gene>
    <name evidence="1" type="ORF">HKBW3S03_01580</name>
</gene>
<proteinExistence type="predicted"/>
<dbReference type="Proteomes" id="UP000574717">
    <property type="component" value="Unassembled WGS sequence"/>
</dbReference>
<protein>
    <submittedName>
        <fullName evidence="1">Uncharacterized protein</fullName>
    </submittedName>
</protein>
<dbReference type="Pfam" id="PF08735">
    <property type="entry name" value="DUF1786"/>
    <property type="match status" value="1"/>
</dbReference>
<name>A0A6V8NJ44_9ACTN</name>
<dbReference type="AlphaFoldDB" id="A0A6V8NJ44"/>
<reference evidence="1 2" key="1">
    <citation type="journal article" date="2020" name="Front. Microbiol.">
        <title>Single-cell genomics of novel Actinobacteria with the Wood-Ljungdahl pathway discovered in a serpentinizing system.</title>
        <authorList>
            <person name="Merino N."/>
            <person name="Kawai M."/>
            <person name="Boyd E.S."/>
            <person name="Colman D.R."/>
            <person name="McGlynn S.E."/>
            <person name="Nealson K.H."/>
            <person name="Kurokawa K."/>
            <person name="Hongoh Y."/>
        </authorList>
    </citation>
    <scope>NUCLEOTIDE SEQUENCE [LARGE SCALE GENOMIC DNA]</scope>
    <source>
        <strain evidence="1 2">S03</strain>
    </source>
</reference>
<dbReference type="RefSeq" id="WP_176237178.1">
    <property type="nucleotide sequence ID" value="NZ_BLRU01000238.1"/>
</dbReference>